<organism evidence="1 2">
    <name type="scientific">Streptomyces pyxinae</name>
    <dbReference type="NCBI Taxonomy" id="2970734"/>
    <lineage>
        <taxon>Bacteria</taxon>
        <taxon>Bacillati</taxon>
        <taxon>Actinomycetota</taxon>
        <taxon>Actinomycetes</taxon>
        <taxon>Kitasatosporales</taxon>
        <taxon>Streptomycetaceae</taxon>
        <taxon>Streptomyces</taxon>
    </lineage>
</organism>
<reference evidence="1" key="1">
    <citation type="submission" date="2022-08" db="EMBL/GenBank/DDBJ databases">
        <authorList>
            <person name="Somphong A."/>
            <person name="Phongsopitanun W."/>
        </authorList>
    </citation>
    <scope>NUCLEOTIDE SEQUENCE</scope>
    <source>
        <strain evidence="1">LP05-1</strain>
    </source>
</reference>
<protein>
    <submittedName>
        <fullName evidence="1">Uncharacterized protein</fullName>
    </submittedName>
</protein>
<dbReference type="Proteomes" id="UP001431313">
    <property type="component" value="Unassembled WGS sequence"/>
</dbReference>
<dbReference type="EMBL" id="JANUGQ010000002">
    <property type="protein sequence ID" value="MCS0634927.1"/>
    <property type="molecule type" value="Genomic_DNA"/>
</dbReference>
<keyword evidence="2" id="KW-1185">Reference proteome</keyword>
<accession>A0ABT2CBY7</accession>
<proteinExistence type="predicted"/>
<comment type="caution">
    <text evidence="1">The sequence shown here is derived from an EMBL/GenBank/DDBJ whole genome shotgun (WGS) entry which is preliminary data.</text>
</comment>
<sequence>MKHVDFDACDLQRLRHAVNYAHHASETSLETLLPPWIPRELKRRIKAECVVSHCATLLFPPSEEAAAELFRACGWNATDPIPSVLVKQRLTERHRLPEDARVLVTRLRPVAGPEVEVFLFPKDDPHYREDIGKAERAHNLENHVGLFMARAREETLRLLTDRLETVGRLVYEGCAHNPHENTTMVYFAPEARMAGTRRRFPRWEVQCPGDLTHALGDRPVRTAALADTYAVLRANVPPGVTAACGETGRAVSRIPVPLR</sequence>
<evidence type="ECO:0000313" key="1">
    <source>
        <dbReference type="EMBL" id="MCS0634927.1"/>
    </source>
</evidence>
<dbReference type="RefSeq" id="WP_258785578.1">
    <property type="nucleotide sequence ID" value="NZ_JANUGQ010000002.1"/>
</dbReference>
<name>A0ABT2CBY7_9ACTN</name>
<evidence type="ECO:0000313" key="2">
    <source>
        <dbReference type="Proteomes" id="UP001431313"/>
    </source>
</evidence>
<gene>
    <name evidence="1" type="ORF">NX801_04475</name>
</gene>